<dbReference type="InterPro" id="IPR050584">
    <property type="entry name" value="Cholesterol_7-desaturase"/>
</dbReference>
<dbReference type="InterPro" id="IPR036922">
    <property type="entry name" value="Rieske_2Fe-2S_sf"/>
</dbReference>
<evidence type="ECO:0000256" key="5">
    <source>
        <dbReference type="ARBA" id="ARBA00023014"/>
    </source>
</evidence>
<dbReference type="GO" id="GO:0051537">
    <property type="term" value="F:2 iron, 2 sulfur cluster binding"/>
    <property type="evidence" value="ECO:0007669"/>
    <property type="project" value="UniProtKB-KW"/>
</dbReference>
<evidence type="ECO:0000256" key="3">
    <source>
        <dbReference type="ARBA" id="ARBA00023002"/>
    </source>
</evidence>
<dbReference type="SUPFAM" id="SSF55961">
    <property type="entry name" value="Bet v1-like"/>
    <property type="match status" value="1"/>
</dbReference>
<evidence type="ECO:0000313" key="7">
    <source>
        <dbReference type="EMBL" id="MBL0420039.1"/>
    </source>
</evidence>
<dbReference type="Proteomes" id="UP000613011">
    <property type="component" value="Unassembled WGS sequence"/>
</dbReference>
<keyword evidence="1" id="KW-0001">2Fe-2S</keyword>
<evidence type="ECO:0000256" key="2">
    <source>
        <dbReference type="ARBA" id="ARBA00022723"/>
    </source>
</evidence>
<dbReference type="EMBL" id="JAEQNA010000001">
    <property type="protein sequence ID" value="MBL0420039.1"/>
    <property type="molecule type" value="Genomic_DNA"/>
</dbReference>
<reference evidence="7" key="1">
    <citation type="submission" date="2021-01" db="EMBL/GenBank/DDBJ databases">
        <title>Ramlibacter sp. strain AW1 16S ribosomal RNA gene Genome sequencing and assembly.</title>
        <authorList>
            <person name="Kang M."/>
        </authorList>
    </citation>
    <scope>NUCLEOTIDE SEQUENCE</scope>
    <source>
        <strain evidence="7">AW1</strain>
    </source>
</reference>
<dbReference type="GO" id="GO:0046872">
    <property type="term" value="F:metal ion binding"/>
    <property type="evidence" value="ECO:0007669"/>
    <property type="project" value="UniProtKB-KW"/>
</dbReference>
<protein>
    <submittedName>
        <fullName evidence="7">Aromatic ring-hydroxylating dioxygenase subunit alpha</fullName>
    </submittedName>
</protein>
<dbReference type="InterPro" id="IPR017941">
    <property type="entry name" value="Rieske_2Fe-2S"/>
</dbReference>
<dbReference type="PANTHER" id="PTHR21266:SF60">
    <property type="entry name" value="3-KETOSTEROID-9-ALPHA-MONOOXYGENASE, OXYGENASE COMPONENT"/>
    <property type="match status" value="1"/>
</dbReference>
<feature type="domain" description="Rieske" evidence="6">
    <location>
        <begin position="7"/>
        <end position="108"/>
    </location>
</feature>
<evidence type="ECO:0000259" key="6">
    <source>
        <dbReference type="PROSITE" id="PS51296"/>
    </source>
</evidence>
<dbReference type="GO" id="GO:0051213">
    <property type="term" value="F:dioxygenase activity"/>
    <property type="evidence" value="ECO:0007669"/>
    <property type="project" value="UniProtKB-KW"/>
</dbReference>
<dbReference type="SUPFAM" id="SSF50022">
    <property type="entry name" value="ISP domain"/>
    <property type="match status" value="1"/>
</dbReference>
<dbReference type="Gene3D" id="2.102.10.10">
    <property type="entry name" value="Rieske [2Fe-2S] iron-sulphur domain"/>
    <property type="match status" value="1"/>
</dbReference>
<keyword evidence="5" id="KW-0411">Iron-sulfur</keyword>
<evidence type="ECO:0000256" key="4">
    <source>
        <dbReference type="ARBA" id="ARBA00023004"/>
    </source>
</evidence>
<dbReference type="Pfam" id="PF19112">
    <property type="entry name" value="VanA_C"/>
    <property type="match status" value="1"/>
</dbReference>
<gene>
    <name evidence="7" type="ORF">JI739_06730</name>
</gene>
<keyword evidence="8" id="KW-1185">Reference proteome</keyword>
<dbReference type="PROSITE" id="PS51296">
    <property type="entry name" value="RIESKE"/>
    <property type="match status" value="1"/>
</dbReference>
<dbReference type="RefSeq" id="WP_201683032.1">
    <property type="nucleotide sequence ID" value="NZ_JAEQNA010000001.1"/>
</dbReference>
<name>A0A936ZEF0_9BURK</name>
<dbReference type="AlphaFoldDB" id="A0A936ZEF0"/>
<proteinExistence type="predicted"/>
<dbReference type="InterPro" id="IPR044043">
    <property type="entry name" value="VanA_C_cat"/>
</dbReference>
<dbReference type="PANTHER" id="PTHR21266">
    <property type="entry name" value="IRON-SULFUR DOMAIN CONTAINING PROTEIN"/>
    <property type="match status" value="1"/>
</dbReference>
<sequence>MWLKNTWYPAAYANELDEPFLARRILGTALVLYRASDGTVTALEDVCPHRLMPLSVGRRVGDDIQCGYHGMRFDVEGRCLEVPGQTQVPAAATVRRYPTVQLHGFIWIWMGDESLADPALIPDLHWNDDPHWTASRGYHHVAADYRLLNDNLQDLSHETYVHARTIGNGEEETIANFPVKVTVEANRVVRAWREMPNIVPPPFFSAVLDHPPRIDRWQCAIHLVPGINMTYLGVYPVGQPRSGAAVMHVLHLATPETETSCHYFWSGLRNFKLEDKALTDMISKAVGDTLAEDKVVLEHQQRKLAEMGAPAVPRVAIRLDEAPLRARRLLDEWLQRERENPGSVITPVPLVPAS</sequence>
<accession>A0A936ZEF0</accession>
<evidence type="ECO:0000313" key="8">
    <source>
        <dbReference type="Proteomes" id="UP000613011"/>
    </source>
</evidence>
<organism evidence="7 8">
    <name type="scientific">Ramlibacter aurantiacus</name>
    <dbReference type="NCBI Taxonomy" id="2801330"/>
    <lineage>
        <taxon>Bacteria</taxon>
        <taxon>Pseudomonadati</taxon>
        <taxon>Pseudomonadota</taxon>
        <taxon>Betaproteobacteria</taxon>
        <taxon>Burkholderiales</taxon>
        <taxon>Comamonadaceae</taxon>
        <taxon>Ramlibacter</taxon>
    </lineage>
</organism>
<dbReference type="CDD" id="cd08878">
    <property type="entry name" value="RHO_alpha_C_DMO-like"/>
    <property type="match status" value="1"/>
</dbReference>
<keyword evidence="4" id="KW-0408">Iron</keyword>
<comment type="caution">
    <text evidence="7">The sequence shown here is derived from an EMBL/GenBank/DDBJ whole genome shotgun (WGS) entry which is preliminary data.</text>
</comment>
<keyword evidence="3" id="KW-0560">Oxidoreductase</keyword>
<dbReference type="Gene3D" id="3.90.380.10">
    <property type="entry name" value="Naphthalene 1,2-dioxygenase Alpha Subunit, Chain A, domain 1"/>
    <property type="match status" value="1"/>
</dbReference>
<keyword evidence="7" id="KW-0223">Dioxygenase</keyword>
<dbReference type="Pfam" id="PF00355">
    <property type="entry name" value="Rieske"/>
    <property type="match status" value="1"/>
</dbReference>
<evidence type="ECO:0000256" key="1">
    <source>
        <dbReference type="ARBA" id="ARBA00022714"/>
    </source>
</evidence>
<keyword evidence="2" id="KW-0479">Metal-binding</keyword>